<evidence type="ECO:0008006" key="4">
    <source>
        <dbReference type="Google" id="ProtNLM"/>
    </source>
</evidence>
<name>A0A2T7DNM3_9POAL</name>
<reference evidence="2 3" key="1">
    <citation type="submission" date="2018-04" db="EMBL/GenBank/DDBJ databases">
        <title>WGS assembly of Panicum hallii var. hallii HAL2.</title>
        <authorList>
            <person name="Lovell J."/>
            <person name="Jenkins J."/>
            <person name="Lowry D."/>
            <person name="Mamidi S."/>
            <person name="Sreedasyam A."/>
            <person name="Weng X."/>
            <person name="Barry K."/>
            <person name="Bonette J."/>
            <person name="Campitelli B."/>
            <person name="Daum C."/>
            <person name="Gordon S."/>
            <person name="Gould B."/>
            <person name="Lipzen A."/>
            <person name="MacQueen A."/>
            <person name="Palacio-Mejia J."/>
            <person name="Plott C."/>
            <person name="Shakirov E."/>
            <person name="Shu S."/>
            <person name="Yoshinaga Y."/>
            <person name="Zane M."/>
            <person name="Rokhsar D."/>
            <person name="Grimwood J."/>
            <person name="Schmutz J."/>
            <person name="Juenger T."/>
        </authorList>
    </citation>
    <scope>NUCLEOTIDE SEQUENCE [LARGE SCALE GENOMIC DNA]</scope>
    <source>
        <strain evidence="3">cv. HAL2</strain>
    </source>
</reference>
<sequence length="287" mass="33225">MGQQAFHGGMGRRLRRAVGGATTRGVLLRRQLERIHPLRRPGLRPPRLRWRPLQHHIQPYELRRHVWLRLRLRHRCLDRHGSAPHACQRAPPRLHLPEGYHRGGWLHLFEDTCNQHIRYQLFDGPAADRLSFIELLRFNPYTVEGTVLVPAVGGRLRFAACDPVKKHHHVRLWEKVVGSDGALQWIRQARFKLPVPGVRLMGFVETPPSLILDTKDHGPICINMETREWNKLPKHNGPFDLLPIMSFYHPLLPGQAPRERDETSPSHDEDEAIGSSASRIRIFPDRC</sequence>
<proteinExistence type="predicted"/>
<organism evidence="2 3">
    <name type="scientific">Panicum hallii var. hallii</name>
    <dbReference type="NCBI Taxonomy" id="1504633"/>
    <lineage>
        <taxon>Eukaryota</taxon>
        <taxon>Viridiplantae</taxon>
        <taxon>Streptophyta</taxon>
        <taxon>Embryophyta</taxon>
        <taxon>Tracheophyta</taxon>
        <taxon>Spermatophyta</taxon>
        <taxon>Magnoliopsida</taxon>
        <taxon>Liliopsida</taxon>
        <taxon>Poales</taxon>
        <taxon>Poaceae</taxon>
        <taxon>PACMAD clade</taxon>
        <taxon>Panicoideae</taxon>
        <taxon>Panicodae</taxon>
        <taxon>Paniceae</taxon>
        <taxon>Panicinae</taxon>
        <taxon>Panicum</taxon>
        <taxon>Panicum sect. Panicum</taxon>
    </lineage>
</organism>
<evidence type="ECO:0000313" key="2">
    <source>
        <dbReference type="EMBL" id="PUZ57182.1"/>
    </source>
</evidence>
<protein>
    <recommendedName>
        <fullName evidence="4">DUF1618 domain-containing protein</fullName>
    </recommendedName>
</protein>
<feature type="compositionally biased region" description="Basic and acidic residues" evidence="1">
    <location>
        <begin position="257"/>
        <end position="267"/>
    </location>
</feature>
<keyword evidence="3" id="KW-1185">Reference proteome</keyword>
<dbReference type="Proteomes" id="UP000244336">
    <property type="component" value="Chromosome 5"/>
</dbReference>
<dbReference type="EMBL" id="CM009753">
    <property type="protein sequence ID" value="PUZ57182.1"/>
    <property type="molecule type" value="Genomic_DNA"/>
</dbReference>
<gene>
    <name evidence="2" type="ORF">GQ55_5G408200</name>
</gene>
<dbReference type="Gramene" id="PUZ57182">
    <property type="protein sequence ID" value="PUZ57182"/>
    <property type="gene ID" value="GQ55_5G408200"/>
</dbReference>
<feature type="region of interest" description="Disordered" evidence="1">
    <location>
        <begin position="255"/>
        <end position="275"/>
    </location>
</feature>
<accession>A0A2T7DNM3</accession>
<dbReference type="AlphaFoldDB" id="A0A2T7DNM3"/>
<evidence type="ECO:0000256" key="1">
    <source>
        <dbReference type="SAM" id="MobiDB-lite"/>
    </source>
</evidence>
<evidence type="ECO:0000313" key="3">
    <source>
        <dbReference type="Proteomes" id="UP000244336"/>
    </source>
</evidence>